<keyword evidence="1" id="KW-1133">Transmembrane helix</keyword>
<dbReference type="EMBL" id="CAQQ02051286">
    <property type="status" value="NOT_ANNOTATED_CDS"/>
    <property type="molecule type" value="Genomic_DNA"/>
</dbReference>
<sequence length="90" mass="10650">MSAIDEKKVFHKLKHDLENWRELILVADSILKWEKMYFAGVIWGTITLFYIFLWYIDLSFLTFISLAGLVAVIVDYVYPILGKFIFKPEN</sequence>
<proteinExistence type="predicted"/>
<evidence type="ECO:0000313" key="2">
    <source>
        <dbReference type="EnsemblMetazoa" id="MESCA011142-PA"/>
    </source>
</evidence>
<evidence type="ECO:0000313" key="3">
    <source>
        <dbReference type="Proteomes" id="UP000015102"/>
    </source>
</evidence>
<name>T1H4D3_MEGSC</name>
<reference evidence="2" key="2">
    <citation type="submission" date="2015-06" db="UniProtKB">
        <authorList>
            <consortium name="EnsemblMetazoa"/>
        </authorList>
    </citation>
    <scope>IDENTIFICATION</scope>
</reference>
<evidence type="ECO:0000256" key="1">
    <source>
        <dbReference type="SAM" id="Phobius"/>
    </source>
</evidence>
<dbReference type="EnsemblMetazoa" id="MESCA011142-RA">
    <property type="protein sequence ID" value="MESCA011142-PA"/>
    <property type="gene ID" value="MESCA011142"/>
</dbReference>
<feature type="transmembrane region" description="Helical" evidence="1">
    <location>
        <begin position="37"/>
        <end position="56"/>
    </location>
</feature>
<dbReference type="HOGENOM" id="CLU_2443351_0_0_1"/>
<dbReference type="InterPro" id="IPR052114">
    <property type="entry name" value="ER_autophagy_membrane_reg"/>
</dbReference>
<evidence type="ECO:0008006" key="4">
    <source>
        <dbReference type="Google" id="ProtNLM"/>
    </source>
</evidence>
<organism evidence="2 3">
    <name type="scientific">Megaselia scalaris</name>
    <name type="common">Humpbacked fly</name>
    <name type="synonym">Phora scalaris</name>
    <dbReference type="NCBI Taxonomy" id="36166"/>
    <lineage>
        <taxon>Eukaryota</taxon>
        <taxon>Metazoa</taxon>
        <taxon>Ecdysozoa</taxon>
        <taxon>Arthropoda</taxon>
        <taxon>Hexapoda</taxon>
        <taxon>Insecta</taxon>
        <taxon>Pterygota</taxon>
        <taxon>Neoptera</taxon>
        <taxon>Endopterygota</taxon>
        <taxon>Diptera</taxon>
        <taxon>Brachycera</taxon>
        <taxon>Muscomorpha</taxon>
        <taxon>Platypezoidea</taxon>
        <taxon>Phoridae</taxon>
        <taxon>Megaseliini</taxon>
        <taxon>Megaselia</taxon>
    </lineage>
</organism>
<dbReference type="PANTHER" id="PTHR20952:SF0">
    <property type="entry name" value="ADP-RIBOSYLATION FACTOR-LIKE PROTEIN 6-INTERACTING PROTEIN 1"/>
    <property type="match status" value="1"/>
</dbReference>
<keyword evidence="1" id="KW-0472">Membrane</keyword>
<dbReference type="PANTHER" id="PTHR20952">
    <property type="entry name" value="ADP-RIBOSYLATION-LIKE FACTOR 6-INTERACTING PROTEIN"/>
    <property type="match status" value="1"/>
</dbReference>
<feature type="transmembrane region" description="Helical" evidence="1">
    <location>
        <begin position="62"/>
        <end position="81"/>
    </location>
</feature>
<reference evidence="3" key="1">
    <citation type="submission" date="2013-02" db="EMBL/GenBank/DDBJ databases">
        <authorList>
            <person name="Hughes D."/>
        </authorList>
    </citation>
    <scope>NUCLEOTIDE SEQUENCE</scope>
    <source>
        <strain>Durham</strain>
        <strain evidence="3">NC isolate 2 -- Noor lab</strain>
    </source>
</reference>
<dbReference type="STRING" id="36166.T1H4D3"/>
<keyword evidence="1" id="KW-0812">Transmembrane</keyword>
<accession>T1H4D3</accession>
<dbReference type="Proteomes" id="UP000015102">
    <property type="component" value="Unassembled WGS sequence"/>
</dbReference>
<dbReference type="AlphaFoldDB" id="T1H4D3"/>
<dbReference type="GO" id="GO:0016020">
    <property type="term" value="C:membrane"/>
    <property type="evidence" value="ECO:0007669"/>
    <property type="project" value="TreeGrafter"/>
</dbReference>
<protein>
    <recommendedName>
        <fullName evidence="4">Reticulon domain-containing protein</fullName>
    </recommendedName>
</protein>
<keyword evidence="3" id="KW-1185">Reference proteome</keyword>